<gene>
    <name evidence="2" type="ORF">CTI12_AA359710</name>
</gene>
<keyword evidence="1" id="KW-0472">Membrane</keyword>
<keyword evidence="2" id="KW-0675">Receptor</keyword>
<comment type="caution">
    <text evidence="2">The sequence shown here is derived from an EMBL/GenBank/DDBJ whole genome shotgun (WGS) entry which is preliminary data.</text>
</comment>
<dbReference type="AlphaFoldDB" id="A0A2U1MNN2"/>
<evidence type="ECO:0000256" key="1">
    <source>
        <dbReference type="SAM" id="Phobius"/>
    </source>
</evidence>
<feature type="transmembrane region" description="Helical" evidence="1">
    <location>
        <begin position="127"/>
        <end position="148"/>
    </location>
</feature>
<evidence type="ECO:0000313" key="2">
    <source>
        <dbReference type="EMBL" id="PWA62885.1"/>
    </source>
</evidence>
<sequence length="258" mass="29196">MKTCENNNLHFENHNKKPLYSYEDYAHALSEDGDRHADAIIDEIPYIKMFLGKYPGEYALVSSQHITSGFGFIFQKGSPLVEDVSREIAKMRLDGTLETLEKKWFEEGFLIPSRNSTHSNILKLDSFGGVFISNAVSLALALIIAYAFPKLDIENISLELMFRAFKRLGLKGSSYALFNLPSYGVVYLSGRVGVLVDVVWICEMLNMSQHPHCGGFYYDHSLRQREDEDGVFSVVYSIKNIIKFGTMITGCTGYKLQK</sequence>
<reference evidence="2 3" key="1">
    <citation type="journal article" date="2018" name="Mol. Plant">
        <title>The genome of Artemisia annua provides insight into the evolution of Asteraceae family and artemisinin biosynthesis.</title>
        <authorList>
            <person name="Shen Q."/>
            <person name="Zhang L."/>
            <person name="Liao Z."/>
            <person name="Wang S."/>
            <person name="Yan T."/>
            <person name="Shi P."/>
            <person name="Liu M."/>
            <person name="Fu X."/>
            <person name="Pan Q."/>
            <person name="Wang Y."/>
            <person name="Lv Z."/>
            <person name="Lu X."/>
            <person name="Zhang F."/>
            <person name="Jiang W."/>
            <person name="Ma Y."/>
            <person name="Chen M."/>
            <person name="Hao X."/>
            <person name="Li L."/>
            <person name="Tang Y."/>
            <person name="Lv G."/>
            <person name="Zhou Y."/>
            <person name="Sun X."/>
            <person name="Brodelius P.E."/>
            <person name="Rose J.K.C."/>
            <person name="Tang K."/>
        </authorList>
    </citation>
    <scope>NUCLEOTIDE SEQUENCE [LARGE SCALE GENOMIC DNA]</scope>
    <source>
        <strain evidence="3">cv. Huhao1</strain>
        <tissue evidence="2">Leaf</tissue>
    </source>
</reference>
<name>A0A2U1MNN2_ARTAN</name>
<keyword evidence="1" id="KW-0812">Transmembrane</keyword>
<keyword evidence="1" id="KW-1133">Transmembrane helix</keyword>
<evidence type="ECO:0000313" key="3">
    <source>
        <dbReference type="Proteomes" id="UP000245207"/>
    </source>
</evidence>
<dbReference type="SUPFAM" id="SSF53850">
    <property type="entry name" value="Periplasmic binding protein-like II"/>
    <property type="match status" value="1"/>
</dbReference>
<organism evidence="2 3">
    <name type="scientific">Artemisia annua</name>
    <name type="common">Sweet wormwood</name>
    <dbReference type="NCBI Taxonomy" id="35608"/>
    <lineage>
        <taxon>Eukaryota</taxon>
        <taxon>Viridiplantae</taxon>
        <taxon>Streptophyta</taxon>
        <taxon>Embryophyta</taxon>
        <taxon>Tracheophyta</taxon>
        <taxon>Spermatophyta</taxon>
        <taxon>Magnoliopsida</taxon>
        <taxon>eudicotyledons</taxon>
        <taxon>Gunneridae</taxon>
        <taxon>Pentapetalae</taxon>
        <taxon>asterids</taxon>
        <taxon>campanulids</taxon>
        <taxon>Asterales</taxon>
        <taxon>Asteraceae</taxon>
        <taxon>Asteroideae</taxon>
        <taxon>Anthemideae</taxon>
        <taxon>Artemisiinae</taxon>
        <taxon>Artemisia</taxon>
    </lineage>
</organism>
<dbReference type="Proteomes" id="UP000245207">
    <property type="component" value="Unassembled WGS sequence"/>
</dbReference>
<dbReference type="PANTHER" id="PTHR18966">
    <property type="entry name" value="IONOTROPIC GLUTAMATE RECEPTOR"/>
    <property type="match status" value="1"/>
</dbReference>
<dbReference type="OrthoDB" id="5984008at2759"/>
<dbReference type="EMBL" id="PKPP01004761">
    <property type="protein sequence ID" value="PWA62885.1"/>
    <property type="molecule type" value="Genomic_DNA"/>
</dbReference>
<accession>A0A2U1MNN2</accession>
<keyword evidence="3" id="KW-1185">Reference proteome</keyword>
<proteinExistence type="predicted"/>
<dbReference type="Gene3D" id="3.40.190.10">
    <property type="entry name" value="Periplasmic binding protein-like II"/>
    <property type="match status" value="2"/>
</dbReference>
<dbReference type="InterPro" id="IPR015683">
    <property type="entry name" value="Ionotropic_Glu_rcpt"/>
</dbReference>
<protein>
    <submittedName>
        <fullName evidence="2">Extracellular ligand-binding receptor</fullName>
    </submittedName>
</protein>